<feature type="active site" description="Nucleophile" evidence="3">
    <location>
        <position position="299"/>
    </location>
</feature>
<dbReference type="GO" id="GO:0006525">
    <property type="term" value="P:arginine metabolic process"/>
    <property type="evidence" value="ECO:0007669"/>
    <property type="project" value="TreeGrafter"/>
</dbReference>
<proteinExistence type="inferred from homology"/>
<dbReference type="Proteomes" id="UP000241074">
    <property type="component" value="Chromosome"/>
</dbReference>
<sequence>MMIHDRLLTGVSAEPVITTDLESAHGSHHHRELLAAAVRRRRFTSTSLNPEQCMLVLTRQPGPELAHAELTFMERDPIDAALALRQHDRYQQALAHVAGASLNLSALPNHADACFVEDALLAFPELFVLTRPGALSRQTEVDSIAEALPADRPVHRLHAPATLDGGDVLCIGRQVYVGLSTRTNADAIAALAALLRPYAYKVHAVRVPGALHLKTAVTAIHPDLVLINPAWVDREAFADYGQVDVPADEPFAGNSLHLAGHWFVQDAHPKTAALLADFGIAPTCLDISEFAKAEAGLTCLSVLIPPPV</sequence>
<dbReference type="GO" id="GO:0016403">
    <property type="term" value="F:dimethylargininase activity"/>
    <property type="evidence" value="ECO:0007669"/>
    <property type="project" value="TreeGrafter"/>
</dbReference>
<evidence type="ECO:0000256" key="1">
    <source>
        <dbReference type="ARBA" id="ARBA00008532"/>
    </source>
</evidence>
<dbReference type="KEGG" id="xba:C7S18_05920"/>
<keyword evidence="5" id="KW-1185">Reference proteome</keyword>
<dbReference type="Pfam" id="PF02274">
    <property type="entry name" value="ADI"/>
    <property type="match status" value="1"/>
</dbReference>
<dbReference type="Gene3D" id="3.75.10.10">
    <property type="entry name" value="L-arginine/glycine Amidinotransferase, Chain A"/>
    <property type="match status" value="1"/>
</dbReference>
<reference evidence="4 5" key="1">
    <citation type="submission" date="2018-03" db="EMBL/GenBank/DDBJ databases">
        <title>Ahniella affigens gen. nov., sp. nov., a gammaproteobacterium isolated from sandy soil near a stream.</title>
        <authorList>
            <person name="Ko Y."/>
            <person name="Kim J.-H."/>
        </authorList>
    </citation>
    <scope>NUCLEOTIDE SEQUENCE [LARGE SCALE GENOMIC DNA]</scope>
    <source>
        <strain evidence="4 5">D13</strain>
    </source>
</reference>
<dbReference type="AlphaFoldDB" id="A0A2P1PPL1"/>
<evidence type="ECO:0000256" key="3">
    <source>
        <dbReference type="PIRSR" id="PIRSR633199-1"/>
    </source>
</evidence>
<evidence type="ECO:0000313" key="5">
    <source>
        <dbReference type="Proteomes" id="UP000241074"/>
    </source>
</evidence>
<dbReference type="GO" id="GO:0045429">
    <property type="term" value="P:positive regulation of nitric oxide biosynthetic process"/>
    <property type="evidence" value="ECO:0007669"/>
    <property type="project" value="TreeGrafter"/>
</dbReference>
<dbReference type="OrthoDB" id="9790596at2"/>
<keyword evidence="2" id="KW-0378">Hydrolase</keyword>
<dbReference type="PANTHER" id="PTHR12737:SF9">
    <property type="entry name" value="DIMETHYLARGININASE"/>
    <property type="match status" value="1"/>
</dbReference>
<evidence type="ECO:0000256" key="2">
    <source>
        <dbReference type="ARBA" id="ARBA00022801"/>
    </source>
</evidence>
<gene>
    <name evidence="4" type="ORF">C7S18_05920</name>
</gene>
<dbReference type="InterPro" id="IPR033199">
    <property type="entry name" value="DDAH-like"/>
</dbReference>
<dbReference type="GO" id="GO:0016597">
    <property type="term" value="F:amino acid binding"/>
    <property type="evidence" value="ECO:0007669"/>
    <property type="project" value="TreeGrafter"/>
</dbReference>
<dbReference type="GO" id="GO:0000052">
    <property type="term" value="P:citrulline metabolic process"/>
    <property type="evidence" value="ECO:0007669"/>
    <property type="project" value="TreeGrafter"/>
</dbReference>
<feature type="active site" description="Proton donor" evidence="3">
    <location>
        <position position="212"/>
    </location>
</feature>
<organism evidence="4 5">
    <name type="scientific">Ahniella affigens</name>
    <dbReference type="NCBI Taxonomy" id="2021234"/>
    <lineage>
        <taxon>Bacteria</taxon>
        <taxon>Pseudomonadati</taxon>
        <taxon>Pseudomonadota</taxon>
        <taxon>Gammaproteobacteria</taxon>
        <taxon>Lysobacterales</taxon>
        <taxon>Rhodanobacteraceae</taxon>
        <taxon>Ahniella</taxon>
    </lineage>
</organism>
<protein>
    <submittedName>
        <fullName evidence="4">Dimethylargininase</fullName>
    </submittedName>
</protein>
<accession>A0A2P1PPL1</accession>
<dbReference type="PANTHER" id="PTHR12737">
    <property type="entry name" value="DIMETHYLARGININE DIMETHYLAMINOHYDROLASE"/>
    <property type="match status" value="1"/>
</dbReference>
<dbReference type="SUPFAM" id="SSF55909">
    <property type="entry name" value="Pentein"/>
    <property type="match status" value="1"/>
</dbReference>
<dbReference type="EMBL" id="CP027860">
    <property type="protein sequence ID" value="AVP96762.1"/>
    <property type="molecule type" value="Genomic_DNA"/>
</dbReference>
<reference evidence="4 5" key="2">
    <citation type="submission" date="2018-03" db="EMBL/GenBank/DDBJ databases">
        <authorList>
            <person name="Keele B.F."/>
        </authorList>
    </citation>
    <scope>NUCLEOTIDE SEQUENCE [LARGE SCALE GENOMIC DNA]</scope>
    <source>
        <strain evidence="4 5">D13</strain>
    </source>
</reference>
<evidence type="ECO:0000313" key="4">
    <source>
        <dbReference type="EMBL" id="AVP96762.1"/>
    </source>
</evidence>
<comment type="similarity">
    <text evidence="1">Belongs to the DDAH family.</text>
</comment>
<name>A0A2P1PPL1_9GAMM</name>